<keyword evidence="1" id="KW-0343">GTPase activation</keyword>
<dbReference type="InterPro" id="IPR032675">
    <property type="entry name" value="LRR_dom_sf"/>
</dbReference>
<evidence type="ECO:0000256" key="1">
    <source>
        <dbReference type="ARBA" id="ARBA00022468"/>
    </source>
</evidence>
<keyword evidence="3" id="KW-0677">Repeat</keyword>
<dbReference type="SMART" id="SM00368">
    <property type="entry name" value="LRR_RI"/>
    <property type="match status" value="3"/>
</dbReference>
<dbReference type="PANTHER" id="PTHR24113">
    <property type="entry name" value="RAN GTPASE-ACTIVATING PROTEIN 1"/>
    <property type="match status" value="1"/>
</dbReference>
<dbReference type="Gene3D" id="3.80.10.10">
    <property type="entry name" value="Ribonuclease Inhibitor"/>
    <property type="match status" value="2"/>
</dbReference>
<dbReference type="GO" id="GO:0005829">
    <property type="term" value="C:cytosol"/>
    <property type="evidence" value="ECO:0007669"/>
    <property type="project" value="TreeGrafter"/>
</dbReference>
<evidence type="ECO:0000256" key="2">
    <source>
        <dbReference type="ARBA" id="ARBA00022614"/>
    </source>
</evidence>
<comment type="caution">
    <text evidence="4">The sequence shown here is derived from an EMBL/GenBank/DDBJ whole genome shotgun (WGS) entry which is preliminary data.</text>
</comment>
<dbReference type="EMBL" id="JATAAI010000004">
    <property type="protein sequence ID" value="KAK1746286.1"/>
    <property type="molecule type" value="Genomic_DNA"/>
</dbReference>
<dbReference type="GO" id="GO:0006913">
    <property type="term" value="P:nucleocytoplasmic transport"/>
    <property type="evidence" value="ECO:0007669"/>
    <property type="project" value="TreeGrafter"/>
</dbReference>
<evidence type="ECO:0000256" key="3">
    <source>
        <dbReference type="ARBA" id="ARBA00022737"/>
    </source>
</evidence>
<reference evidence="4" key="1">
    <citation type="submission" date="2023-06" db="EMBL/GenBank/DDBJ databases">
        <title>Survivors Of The Sea: Transcriptome response of Skeletonema marinoi to long-term dormancy.</title>
        <authorList>
            <person name="Pinder M.I.M."/>
            <person name="Kourtchenko O."/>
            <person name="Robertson E.K."/>
            <person name="Larsson T."/>
            <person name="Maumus F."/>
            <person name="Osuna-Cruz C.M."/>
            <person name="Vancaester E."/>
            <person name="Stenow R."/>
            <person name="Vandepoele K."/>
            <person name="Ploug H."/>
            <person name="Bruchert V."/>
            <person name="Godhe A."/>
            <person name="Topel M."/>
        </authorList>
    </citation>
    <scope>NUCLEOTIDE SEQUENCE</scope>
    <source>
        <strain evidence="4">R05AC</strain>
    </source>
</reference>
<protein>
    <submittedName>
        <fullName evidence="4">Leucine-rich repeat protein</fullName>
    </submittedName>
</protein>
<proteinExistence type="predicted"/>
<dbReference type="Proteomes" id="UP001224775">
    <property type="component" value="Unassembled WGS sequence"/>
</dbReference>
<accession>A0AAD8YGV0</accession>
<dbReference type="GO" id="GO:0031267">
    <property type="term" value="F:small GTPase binding"/>
    <property type="evidence" value="ECO:0007669"/>
    <property type="project" value="TreeGrafter"/>
</dbReference>
<gene>
    <name evidence="4" type="ORF">QTG54_002893</name>
</gene>
<keyword evidence="5" id="KW-1185">Reference proteome</keyword>
<dbReference type="PANTHER" id="PTHR24113:SF12">
    <property type="entry name" value="RAN GTPASE-ACTIVATING PROTEIN 1"/>
    <property type="match status" value="1"/>
</dbReference>
<keyword evidence="2" id="KW-0433">Leucine-rich repeat</keyword>
<sequence>MRLFGCFKCCERADGDNYNGSCYEDSYYEMTDMMIENSWTIDDYLGLGSYIGDSESIQTIHIDCFPRKREDIDALMGGLSSNRSIYHVEINTDLSNHAFAELGRVMRNMENIQTIEFYSHPNRHSNTIGPECADSIASVIGQCKHVNNLFFQRCTFRFSGVFAKIAVAMNSKPQLEQLSLQRSNIGRDGCAALGTTLECLETWSLTKLDLSYCAIDDDGLQTLVAGIAHCNPLHLCLSGHFISAAGLGYLSVYLESESCCLEELILHGVISGDDEAEALADGLKSNESVKHLRFYEDITAVGRSAFARLLCDTSSINYTYSSNHTLEVIGDGSMDWFFHRNITLNRSHQQYAAMYKILLNHTDFQLQSFFQWDLKFLPLAADWFDSAMAINNSAMVMNDSLGYMQHRRYVFPREELQRKKLSALYQYVRGIPVLEVSDYYIKAMQKSWQKEE</sequence>
<dbReference type="InterPro" id="IPR027038">
    <property type="entry name" value="RanGap"/>
</dbReference>
<dbReference type="Pfam" id="PF13516">
    <property type="entry name" value="LRR_6"/>
    <property type="match status" value="1"/>
</dbReference>
<dbReference type="AlphaFoldDB" id="A0AAD8YGV0"/>
<name>A0AAD8YGV0_9STRA</name>
<organism evidence="4 5">
    <name type="scientific">Skeletonema marinoi</name>
    <dbReference type="NCBI Taxonomy" id="267567"/>
    <lineage>
        <taxon>Eukaryota</taxon>
        <taxon>Sar</taxon>
        <taxon>Stramenopiles</taxon>
        <taxon>Ochrophyta</taxon>
        <taxon>Bacillariophyta</taxon>
        <taxon>Coscinodiscophyceae</taxon>
        <taxon>Thalassiosirophycidae</taxon>
        <taxon>Thalassiosirales</taxon>
        <taxon>Skeletonemataceae</taxon>
        <taxon>Skeletonema</taxon>
        <taxon>Skeletonema marinoi-dohrnii complex</taxon>
    </lineage>
</organism>
<evidence type="ECO:0000313" key="5">
    <source>
        <dbReference type="Proteomes" id="UP001224775"/>
    </source>
</evidence>
<evidence type="ECO:0000313" key="4">
    <source>
        <dbReference type="EMBL" id="KAK1746286.1"/>
    </source>
</evidence>
<dbReference type="InterPro" id="IPR001611">
    <property type="entry name" value="Leu-rich_rpt"/>
</dbReference>
<dbReference type="GO" id="GO:0048471">
    <property type="term" value="C:perinuclear region of cytoplasm"/>
    <property type="evidence" value="ECO:0007669"/>
    <property type="project" value="TreeGrafter"/>
</dbReference>
<dbReference type="GO" id="GO:0005634">
    <property type="term" value="C:nucleus"/>
    <property type="evidence" value="ECO:0007669"/>
    <property type="project" value="TreeGrafter"/>
</dbReference>
<dbReference type="GO" id="GO:0005096">
    <property type="term" value="F:GTPase activator activity"/>
    <property type="evidence" value="ECO:0007669"/>
    <property type="project" value="UniProtKB-KW"/>
</dbReference>
<dbReference type="SUPFAM" id="SSF52047">
    <property type="entry name" value="RNI-like"/>
    <property type="match status" value="1"/>
</dbReference>